<evidence type="ECO:0000313" key="3">
    <source>
        <dbReference type="Proteomes" id="UP000526196"/>
    </source>
</evidence>
<proteinExistence type="predicted"/>
<comment type="caution">
    <text evidence="2">The sequence shown here is derived from an EMBL/GenBank/DDBJ whole genome shotgun (WGS) entry which is preliminary data.</text>
</comment>
<reference evidence="2 3" key="1">
    <citation type="journal article" date="2019" name="Environ. Microbiol.">
        <title>Genomics insights into ecotype formation of ammonia-oxidizing archaea in the deep ocean.</title>
        <authorList>
            <person name="Wang Y."/>
            <person name="Huang J.M."/>
            <person name="Cui G.J."/>
            <person name="Nunoura T."/>
            <person name="Takaki Y."/>
            <person name="Li W.L."/>
            <person name="Li J."/>
            <person name="Gao Z.M."/>
            <person name="Takai K."/>
            <person name="Zhang A.Q."/>
            <person name="Stepanauskas R."/>
        </authorList>
    </citation>
    <scope>NUCLEOTIDE SEQUENCE [LARGE SCALE GENOMIC DNA]</scope>
    <source>
        <strain evidence="2 3">F20</strain>
    </source>
</reference>
<sequence length="795" mass="90808">MSKQINISKVKVLFNKILRCETEAEVIEVLTKEGYWNDGRAWRSFGGIDSNYSIIGGQSSNPVAALGEKEINSVDTVLENACLEAGIDPRSKDAPKNMQHASEIFFGIPHGELENADKSTIQKLADKIHLFSSGKKGYDMCVSIADQGTGQTPNNMPKTILSLPGVKETNKTGITFQQGIFNMGGSGSLTFCGNYGISLIISKRNPKILDPNHNPDDEKWGFTVTRKFMPNGRKQNPRYQYLAPHGEVLRFESDSINVLPGKYPTKYSKPLDYGTCIKLFEYKLNGLKTAINLDLNYALSKLFFRLAIPIRIEERREGFNANSPEAILSGMAYRLHSDRSENLEKTLKSGLLNVDQVGEMPIAVYVFKHKMNREKWQKGSEISVILNGQKHAHFPKSLFKRQSVGLSWLADDLMVILDATEINRMAQTNIFMNNRENARDTVEWRNIEKSLEKFLSENQILQDLAKKRRDELLLSEVNDDKLTDDIFSELLTDASNLHDFFPKGTRFKKKTDFDWVKIPGKFKGEFYPTFFRLESKTKRITIKCPKNGYVYVNFETDVEDDYLGRSKHKGKFTCTNKSIYRHLSLFSGIAKLKLQAPKHAKLGQKIEFQTKLRDSHTKQEWKNIITLRIVDPEKRKKSQPSKHHTPKPHDRKKIKNGGCGEQEDTGKPKIILVRDSEQAYEDLEMDKNTAVITRLDQNDITFFVNGDNNFLVRQRQIEKKENPKFLNEIFRLTLGYQCFALYLKYKEKQKNNPEEVDIAKKVDDASEGLAMTIFPVTTQLSQITHSYTNSKSLGD</sequence>
<feature type="compositionally biased region" description="Basic residues" evidence="1">
    <location>
        <begin position="635"/>
        <end position="655"/>
    </location>
</feature>
<protein>
    <submittedName>
        <fullName evidence="2">Uncharacterized protein</fullName>
    </submittedName>
</protein>
<accession>A0A7K4NQC7</accession>
<feature type="region of interest" description="Disordered" evidence="1">
    <location>
        <begin position="632"/>
        <end position="667"/>
    </location>
</feature>
<dbReference type="Proteomes" id="UP000526196">
    <property type="component" value="Unassembled WGS sequence"/>
</dbReference>
<gene>
    <name evidence="2" type="ORF">HX833_03780</name>
</gene>
<organism evidence="2 3">
    <name type="scientific">Marine Group I thaumarchaeote</name>
    <dbReference type="NCBI Taxonomy" id="2511932"/>
    <lineage>
        <taxon>Archaea</taxon>
        <taxon>Nitrososphaerota</taxon>
        <taxon>Marine Group I</taxon>
    </lineage>
</organism>
<dbReference type="EMBL" id="JACASX010000004">
    <property type="protein sequence ID" value="NWK05195.1"/>
    <property type="molecule type" value="Genomic_DNA"/>
</dbReference>
<evidence type="ECO:0000256" key="1">
    <source>
        <dbReference type="SAM" id="MobiDB-lite"/>
    </source>
</evidence>
<name>A0A7K4NQC7_9ARCH</name>
<evidence type="ECO:0000313" key="2">
    <source>
        <dbReference type="EMBL" id="NWK05195.1"/>
    </source>
</evidence>
<dbReference type="AlphaFoldDB" id="A0A7K4NQC7"/>